<accession>A0A813SDY0</accession>
<dbReference type="AlphaFoldDB" id="A0A813SDY0"/>
<comment type="caution">
    <text evidence="1">The sequence shown here is derived from an EMBL/GenBank/DDBJ whole genome shotgun (WGS) entry which is preliminary data.</text>
</comment>
<gene>
    <name evidence="1" type="ORF">XAT740_LOCUS2886</name>
</gene>
<dbReference type="EMBL" id="CAJNOR010000106">
    <property type="protein sequence ID" value="CAF0799171.1"/>
    <property type="molecule type" value="Genomic_DNA"/>
</dbReference>
<proteinExistence type="predicted"/>
<dbReference type="Proteomes" id="UP000663828">
    <property type="component" value="Unassembled WGS sequence"/>
</dbReference>
<evidence type="ECO:0000313" key="2">
    <source>
        <dbReference type="Proteomes" id="UP000663828"/>
    </source>
</evidence>
<sequence>MVLDASILQEKLIEAWKLRSDETSFSASLAPLVAACQSEEEFRILFTSNDQALFLYLNTCFILYDLDQILAHIDSATSSNLLQSYFKFHTRSGYIKESLVIERLLSLTPSASSSSVIEDIQIKFLLELLFDTLKTMHVTADQASHLGKQINSLAKWLCSALCTYSNEDITSETTEMLIAVSDLFLILFNNTTYYCLWLMTIKAQRDQNDWRQLQEQLAQIGQKMSIGDGTRPDVYDQILSKVTRLHLSEDFHQEEIDFHTSIFNPIVGMLVVNKLHKSSSILLLILRFYENVSTTSNPASTYLQLLQASFGGYVAAVPTNNSEYQQRWSAYIFFQLPRLLAACFESQLEHVKQAIEDFLLHNEYLLNRMDELCIENVLEQIFRTTLSYMKNYIREKNQTSLNQLLFYIQKLRGPFVQQMQQYYLNQTTHSYSYETLQSQRTLEQSLHKIISSNTEENLQTLLNNIIEYIPIICATDLYYPFIRSLLIYTQTQNDLALLILCYVTSITDDVSEDFGHVDYQFEATSSSNVLYTWLKKYWLSRHIGHALFSSSLDSMDLLSTNNNSSSEAFLAEKDEFLNEVKNLTLETIQKKYSDIEYLTKTIHLLGELPSLSLEETKQTITGLITYLTQVSYGSLVHVLLWLIANYQIANDDERLWIQTTISTMGTLPDSSSTTCTLLDAIKRQLWSDFVDNPLIPYYSLIPSFSSSSVANNYTPSSLQTPTTLTLGLFDIYLTNEFLDCEQSRALYICHKYVPMDLIITRLLTNINTSNGIYETRRALSFLLGLVLFRRRSSTRCLLQKSLPYLINIKSNDFMLEPNVYHMCLLFNILLVLELNTNHEQTEEIFHVKPWKRTVQSNDSMLIDAVDETFDDILSKYEDTSVIDAFHEFLEWSSRELFVSDNVRPINYFLGWLQTTLWMFSRTAKSLKSFIKPKLVAQLSEYIPLQFPIEKVLSILALSTNVELEYASMVITRDYSHLDLMDTHTTSLLIQNQHILDNELNATSPTTMTKNIYTIPRNL</sequence>
<reference evidence="1" key="1">
    <citation type="submission" date="2021-02" db="EMBL/GenBank/DDBJ databases">
        <authorList>
            <person name="Nowell W R."/>
        </authorList>
    </citation>
    <scope>NUCLEOTIDE SEQUENCE</scope>
</reference>
<name>A0A813SDY0_ADIRI</name>
<evidence type="ECO:0000313" key="1">
    <source>
        <dbReference type="EMBL" id="CAF0799171.1"/>
    </source>
</evidence>
<keyword evidence="2" id="KW-1185">Reference proteome</keyword>
<protein>
    <submittedName>
        <fullName evidence="1">Uncharacterized protein</fullName>
    </submittedName>
</protein>
<organism evidence="1 2">
    <name type="scientific">Adineta ricciae</name>
    <name type="common">Rotifer</name>
    <dbReference type="NCBI Taxonomy" id="249248"/>
    <lineage>
        <taxon>Eukaryota</taxon>
        <taxon>Metazoa</taxon>
        <taxon>Spiralia</taxon>
        <taxon>Gnathifera</taxon>
        <taxon>Rotifera</taxon>
        <taxon>Eurotatoria</taxon>
        <taxon>Bdelloidea</taxon>
        <taxon>Adinetida</taxon>
        <taxon>Adinetidae</taxon>
        <taxon>Adineta</taxon>
    </lineage>
</organism>